<organism evidence="2 3">
    <name type="scientific">Chlamydomonas incerta</name>
    <dbReference type="NCBI Taxonomy" id="51695"/>
    <lineage>
        <taxon>Eukaryota</taxon>
        <taxon>Viridiplantae</taxon>
        <taxon>Chlorophyta</taxon>
        <taxon>core chlorophytes</taxon>
        <taxon>Chlorophyceae</taxon>
        <taxon>CS clade</taxon>
        <taxon>Chlamydomonadales</taxon>
        <taxon>Chlamydomonadaceae</taxon>
        <taxon>Chlamydomonas</taxon>
    </lineage>
</organism>
<gene>
    <name evidence="2" type="ORF">HXX76_012379</name>
</gene>
<protein>
    <submittedName>
        <fullName evidence="2">Uncharacterized protein</fullName>
    </submittedName>
</protein>
<evidence type="ECO:0000313" key="2">
    <source>
        <dbReference type="EMBL" id="KAG2427443.1"/>
    </source>
</evidence>
<evidence type="ECO:0000313" key="3">
    <source>
        <dbReference type="Proteomes" id="UP000650467"/>
    </source>
</evidence>
<accession>A0A835SPN9</accession>
<proteinExistence type="predicted"/>
<dbReference type="OrthoDB" id="10518338at2759"/>
<feature type="compositionally biased region" description="Gly residues" evidence="1">
    <location>
        <begin position="73"/>
        <end position="83"/>
    </location>
</feature>
<name>A0A835SPN9_CHLIN</name>
<sequence>MSSHSVARVQDMLGQWAPSERASTAPAASGGSERFRRHGLLGSRGRGGASLRTTVTEEVKDAAASEEPEDGAASGGSVAGGGVSRSPSPTGRLGRQPQPQQQRRRPASRVPNHPSFLTGAEKRAHLEAAKAEQSGRPVWRPGGGDLVGWSSLRQRDA</sequence>
<dbReference type="EMBL" id="JAEHOC010000040">
    <property type="protein sequence ID" value="KAG2427443.1"/>
    <property type="molecule type" value="Genomic_DNA"/>
</dbReference>
<reference evidence="2" key="1">
    <citation type="journal article" date="2020" name="bioRxiv">
        <title>Comparative genomics of Chlamydomonas.</title>
        <authorList>
            <person name="Craig R.J."/>
            <person name="Hasan A.R."/>
            <person name="Ness R.W."/>
            <person name="Keightley P.D."/>
        </authorList>
    </citation>
    <scope>NUCLEOTIDE SEQUENCE</scope>
    <source>
        <strain evidence="2">SAG 7.73</strain>
    </source>
</reference>
<dbReference type="AlphaFoldDB" id="A0A835SPN9"/>
<comment type="caution">
    <text evidence="2">The sequence shown here is derived from an EMBL/GenBank/DDBJ whole genome shotgun (WGS) entry which is preliminary data.</text>
</comment>
<feature type="compositionally biased region" description="Basic and acidic residues" evidence="1">
    <location>
        <begin position="120"/>
        <end position="130"/>
    </location>
</feature>
<feature type="region of interest" description="Disordered" evidence="1">
    <location>
        <begin position="1"/>
        <end position="157"/>
    </location>
</feature>
<keyword evidence="3" id="KW-1185">Reference proteome</keyword>
<evidence type="ECO:0000256" key="1">
    <source>
        <dbReference type="SAM" id="MobiDB-lite"/>
    </source>
</evidence>
<dbReference type="Proteomes" id="UP000650467">
    <property type="component" value="Unassembled WGS sequence"/>
</dbReference>